<evidence type="ECO:0000259" key="4">
    <source>
        <dbReference type="PROSITE" id="PS50234"/>
    </source>
</evidence>
<dbReference type="PANTHER" id="PTHR22550">
    <property type="entry name" value="SPORE GERMINATION PROTEIN"/>
    <property type="match status" value="1"/>
</dbReference>
<dbReference type="RefSeq" id="WP_158984371.1">
    <property type="nucleotide sequence ID" value="NZ_BAABKY010000002.1"/>
</dbReference>
<keyword evidence="6" id="KW-1185">Reference proteome</keyword>
<evidence type="ECO:0000313" key="5">
    <source>
        <dbReference type="EMBL" id="GAA5079009.1"/>
    </source>
</evidence>
<dbReference type="EMBL" id="BAABKY010000002">
    <property type="protein sequence ID" value="GAA5079009.1"/>
    <property type="molecule type" value="Genomic_DNA"/>
</dbReference>
<feature type="compositionally biased region" description="Basic and acidic residues" evidence="2">
    <location>
        <begin position="493"/>
        <end position="522"/>
    </location>
</feature>
<dbReference type="SMART" id="SM00028">
    <property type="entry name" value="TPR"/>
    <property type="match status" value="1"/>
</dbReference>
<dbReference type="Gene3D" id="1.25.40.10">
    <property type="entry name" value="Tetratricopeptide repeat domain"/>
    <property type="match status" value="1"/>
</dbReference>
<feature type="transmembrane region" description="Helical" evidence="3">
    <location>
        <begin position="18"/>
        <end position="35"/>
    </location>
</feature>
<gene>
    <name evidence="5" type="ORF">GCM10025759_26760</name>
</gene>
<proteinExistence type="predicted"/>
<comment type="caution">
    <text evidence="5">The sequence shown here is derived from an EMBL/GenBank/DDBJ whole genome shotgun (WGS) entry which is preliminary data.</text>
</comment>
<keyword evidence="3" id="KW-0812">Transmembrane</keyword>
<evidence type="ECO:0000256" key="1">
    <source>
        <dbReference type="PROSITE-ProRule" id="PRU00339"/>
    </source>
</evidence>
<evidence type="ECO:0000313" key="6">
    <source>
        <dbReference type="Proteomes" id="UP001501083"/>
    </source>
</evidence>
<dbReference type="SUPFAM" id="SSF48452">
    <property type="entry name" value="TPR-like"/>
    <property type="match status" value="1"/>
</dbReference>
<evidence type="ECO:0000256" key="3">
    <source>
        <dbReference type="SAM" id="Phobius"/>
    </source>
</evidence>
<evidence type="ECO:0000256" key="2">
    <source>
        <dbReference type="SAM" id="MobiDB-lite"/>
    </source>
</evidence>
<dbReference type="InterPro" id="IPR011990">
    <property type="entry name" value="TPR-like_helical_dom_sf"/>
</dbReference>
<dbReference type="InterPro" id="IPR019734">
    <property type="entry name" value="TPR_rpt"/>
</dbReference>
<dbReference type="PROSITE" id="PS50234">
    <property type="entry name" value="VWFA"/>
    <property type="match status" value="1"/>
</dbReference>
<dbReference type="InterPro" id="IPR002035">
    <property type="entry name" value="VWF_A"/>
</dbReference>
<dbReference type="Pfam" id="PF00515">
    <property type="entry name" value="TPR_1"/>
    <property type="match status" value="1"/>
</dbReference>
<organism evidence="5 6">
    <name type="scientific">Lysobacter panacisoli</name>
    <dbReference type="NCBI Taxonomy" id="1255263"/>
    <lineage>
        <taxon>Bacteria</taxon>
        <taxon>Pseudomonadati</taxon>
        <taxon>Pseudomonadota</taxon>
        <taxon>Gammaproteobacteria</taxon>
        <taxon>Lysobacterales</taxon>
        <taxon>Lysobacteraceae</taxon>
        <taxon>Lysobacter</taxon>
    </lineage>
</organism>
<keyword evidence="1" id="KW-0802">TPR repeat</keyword>
<reference evidence="6" key="1">
    <citation type="journal article" date="2019" name="Int. J. Syst. Evol. Microbiol.">
        <title>The Global Catalogue of Microorganisms (GCM) 10K type strain sequencing project: providing services to taxonomists for standard genome sequencing and annotation.</title>
        <authorList>
            <consortium name="The Broad Institute Genomics Platform"/>
            <consortium name="The Broad Institute Genome Sequencing Center for Infectious Disease"/>
            <person name="Wu L."/>
            <person name="Ma J."/>
        </authorList>
    </citation>
    <scope>NUCLEOTIDE SEQUENCE [LARGE SCALE GENOMIC DNA]</scope>
    <source>
        <strain evidence="6">JCM 19212</strain>
    </source>
</reference>
<feature type="compositionally biased region" description="Basic and acidic residues" evidence="2">
    <location>
        <begin position="530"/>
        <end position="553"/>
    </location>
</feature>
<dbReference type="InterPro" id="IPR036465">
    <property type="entry name" value="vWFA_dom_sf"/>
</dbReference>
<keyword evidence="3" id="KW-0472">Membrane</keyword>
<dbReference type="PROSITE" id="PS50005">
    <property type="entry name" value="TPR"/>
    <property type="match status" value="1"/>
</dbReference>
<feature type="domain" description="VWFA" evidence="4">
    <location>
        <begin position="100"/>
        <end position="287"/>
    </location>
</feature>
<feature type="region of interest" description="Disordered" evidence="2">
    <location>
        <begin position="429"/>
        <end position="553"/>
    </location>
</feature>
<accession>A0ABP9LMK5</accession>
<dbReference type="SUPFAM" id="SSF53300">
    <property type="entry name" value="vWA-like"/>
    <property type="match status" value="1"/>
</dbReference>
<feature type="repeat" description="TPR" evidence="1">
    <location>
        <begin position="385"/>
        <end position="418"/>
    </location>
</feature>
<dbReference type="InterPro" id="IPR050768">
    <property type="entry name" value="UPF0353/GerABKA_families"/>
</dbReference>
<keyword evidence="3" id="KW-1133">Transmembrane helix</keyword>
<feature type="compositionally biased region" description="Low complexity" evidence="2">
    <location>
        <begin position="462"/>
        <end position="489"/>
    </location>
</feature>
<dbReference type="Proteomes" id="UP001501083">
    <property type="component" value="Unassembled WGS sequence"/>
</dbReference>
<dbReference type="SMART" id="SM00327">
    <property type="entry name" value="VWA"/>
    <property type="match status" value="1"/>
</dbReference>
<dbReference type="PANTHER" id="PTHR22550:SF14">
    <property type="entry name" value="VWFA DOMAIN-CONTAINING PROTEIN"/>
    <property type="match status" value="1"/>
</dbReference>
<dbReference type="Gene3D" id="3.40.50.410">
    <property type="entry name" value="von Willebrand factor, type A domain"/>
    <property type="match status" value="1"/>
</dbReference>
<protein>
    <submittedName>
        <fullName evidence="5">VWA domain-containing protein</fullName>
    </submittedName>
</protein>
<name>A0ABP9LMK5_9GAMM</name>
<dbReference type="Pfam" id="PF13519">
    <property type="entry name" value="VWA_2"/>
    <property type="match status" value="1"/>
</dbReference>
<dbReference type="PROSITE" id="PS50293">
    <property type="entry name" value="TPR_REGION"/>
    <property type="match status" value="1"/>
</dbReference>
<sequence>MNLPAGIDLAALHLLRPQWLWALLALPLLMAFSRVRRRRTSVWRESVDAHLLPHLLVERGDARVRRAWGVGIAAYVLAVIALAGPSWRQSEQPLWHDRTPLVIALDLSSATSAGDLPPSRLAQARAKIDALLRARADGQVALVVFADDAYTVAPLTEDAANVALFLDALEPDVMPVDGQRPDRAIEWSAKLLRQSGFDRGVILLLTDRADDRARDAAAAARSQGARVDVMGLGTDAGASYRRGDGTFGQARLDAASLRSLASAGGGRYAAIATDDGDLRALDVLDPDTTLGSGDAKQSDATRGRAWQDDGFWLLPPLMLLALFAFRRRAALAVLLLCIGWPPAQAADWWRRADQVEHAQMDDGNRAYRKGDFADAAQRYERVDSADSHYNRGNALAKAGEYPQAIAAYDEALKRAPGMEDAIANKRAVEAAMKRQQQSSPKGGGGQSQSPKDQKPSQGGQGAQSPSSQQQKQQSSQSPQQQPGQAPKAGDAQSQREADRAQRERMQRALEQQRGDKAPKPGEEPVQETPQQRERRLANEAWLRRVPDDPGGLLREKLRIEHERRQLQDKE</sequence>
<feature type="transmembrane region" description="Helical" evidence="3">
    <location>
        <begin position="67"/>
        <end position="87"/>
    </location>
</feature>